<dbReference type="EMBL" id="JBHRTA010000054">
    <property type="protein sequence ID" value="MFC3199515.1"/>
    <property type="molecule type" value="Genomic_DNA"/>
</dbReference>
<reference evidence="3" key="1">
    <citation type="journal article" date="2019" name="Int. J. Syst. Evol. Microbiol.">
        <title>The Global Catalogue of Microorganisms (GCM) 10K type strain sequencing project: providing services to taxonomists for standard genome sequencing and annotation.</title>
        <authorList>
            <consortium name="The Broad Institute Genomics Platform"/>
            <consortium name="The Broad Institute Genome Sequencing Center for Infectious Disease"/>
            <person name="Wu L."/>
            <person name="Ma J."/>
        </authorList>
    </citation>
    <scope>NUCLEOTIDE SEQUENCE [LARGE SCALE GENOMIC DNA]</scope>
    <source>
        <strain evidence="3">KCTC 52416</strain>
    </source>
</reference>
<evidence type="ECO:0000259" key="1">
    <source>
        <dbReference type="Pfam" id="PF14130"/>
    </source>
</evidence>
<comment type="caution">
    <text evidence="2">The sequence shown here is derived from an EMBL/GenBank/DDBJ whole genome shotgun (WGS) entry which is preliminary data.</text>
</comment>
<dbReference type="Proteomes" id="UP001595526">
    <property type="component" value="Unassembled WGS sequence"/>
</dbReference>
<accession>A0ABV7JN35</accession>
<keyword evidence="3" id="KW-1185">Reference proteome</keyword>
<feature type="domain" description="CD-NTase associated protein 4-like DNA endonuclease" evidence="1">
    <location>
        <begin position="16"/>
        <end position="168"/>
    </location>
</feature>
<dbReference type="RefSeq" id="WP_379025220.1">
    <property type="nucleotide sequence ID" value="NZ_JBHRTA010000054.1"/>
</dbReference>
<evidence type="ECO:0000313" key="3">
    <source>
        <dbReference type="Proteomes" id="UP001595526"/>
    </source>
</evidence>
<proteinExistence type="predicted"/>
<sequence>MSLSKLSIFTKDTDASETIKGYEYQKLRTLESWLENYVKRGNHVIYCDYEEDIFLRDQKDWVSKFIQLKLYSSKNFSFSSVEVTKAISHFFILFVKGEYKFDEVEFVFETNVSVAGKYKDNDADLLKNWKDNQNSLSQELLDKCVEKVKSIISEYVKPFGNKVKDKALLKEINEAKIILDELPNNVWIDFVKSIKWNFDELPADVAINHAINRIYDLIEITGYVSSIRDKVSVFASLYYTVSEKSMEAEPENRKLDHKLLDSVLLSIGDKDDKWYNENYQIWHDIEKVTYFLASEFYQVLHSTNFCRTTPYIKSHSDLWKNFLIQYLELENTPLYLKRKAIYELAWLSFPIKRRNPKPEGSLKGIENDLRLYYETLEEFSDHDSVEDAQNLLGLLKGAIASHETEISEDEVEKWEIKISELINEKLKHPSGQTEECYFNDIAASLLMQQAILAEPDTVDKIFNHFQRVFDLLDQAPMFDVVRLSNRINEYIKLLIHHHADINLIERLEDFSDKLMPIANEKKGNFTTAKIYTERGVKYLNSTEPKSILRALNYFHKSKELYRNDGTLEGFILALLNISQLYSASGSNFAAKYYALSAIWQSTQNTDLHGRIADGFGLLLHYDFDQGAWISCLEDFRLYIRSRIDFKNPEIDVTKDQMLMKCFTLIASTIALLPRISNQLFGLIEYEKQKMGELYSQEIEHLVYGINENITTDNSINEFVERKCRDAVINDIGAIRKINWFALGTSWELVFRNDWLETSLGEEVTACLQILLLQFAVSPNDFHFIKGNVSIEMILSDEFLLPEQQPSNDSTKWKLYLIEAKNAEQSTIKLQAGYLTGSLKVILNQLSLLPKEEFDAEFERFFKEEDLAGKTLPGYLYQRIYRNLFSEESFDSYQRDKFFEERRSVNIEESTALKWDDSISNKYSFEKSIELIRGRYKHCIPQIHLTLQKIKGDSRYNMFISSLRKERWLDWQITMAIYNHILNYKAHRELEQIRFKTESDFINAFEDKMWKLGKIDEKDNFISFDLDFFLTEDFKFHLKNTAIIVLQRWELENKCSYPNFQAIHDVLSSKFSFDKDDFLEDSPL</sequence>
<protein>
    <submittedName>
        <fullName evidence="2">DsDNA nuclease domain-containing protein</fullName>
    </submittedName>
</protein>
<gene>
    <name evidence="2" type="ORF">ACFOET_17995</name>
</gene>
<dbReference type="Pfam" id="PF14130">
    <property type="entry name" value="Cap4_nuclease"/>
    <property type="match status" value="1"/>
</dbReference>
<dbReference type="InterPro" id="IPR025382">
    <property type="entry name" value="Cap4-like_endonuclease_dom"/>
</dbReference>
<evidence type="ECO:0000313" key="2">
    <source>
        <dbReference type="EMBL" id="MFC3199515.1"/>
    </source>
</evidence>
<organism evidence="2 3">
    <name type="scientific">Parapedobacter deserti</name>
    <dbReference type="NCBI Taxonomy" id="1912957"/>
    <lineage>
        <taxon>Bacteria</taxon>
        <taxon>Pseudomonadati</taxon>
        <taxon>Bacteroidota</taxon>
        <taxon>Sphingobacteriia</taxon>
        <taxon>Sphingobacteriales</taxon>
        <taxon>Sphingobacteriaceae</taxon>
        <taxon>Parapedobacter</taxon>
    </lineage>
</organism>
<name>A0ABV7JN35_9SPHI</name>